<dbReference type="GO" id="GO:0005524">
    <property type="term" value="F:ATP binding"/>
    <property type="evidence" value="ECO:0007669"/>
    <property type="project" value="UniProtKB-KW"/>
</dbReference>
<keyword evidence="1" id="KW-0547">Nucleotide-binding</keyword>
<protein>
    <submittedName>
        <fullName evidence="5">Allophanate hydrolase 2 subunit 2 (EC)</fullName>
        <ecNumber evidence="5">3.5.1.54</ecNumber>
    </submittedName>
</protein>
<sequence length="301" mass="33877">MKGFKVLNAGLFSTLQDQGRDGYKHLGITQSGAMDEYAYLWSQKLLSNQNTNAIEVMVGLKLQVEVATSISVCGADLSFQINGLSKAIWQTHFVEVGDVLSFPKRVTGQRAYLSVQNGFKLEKAYDSYATTLKEDLGVKLQKNDNLIYEATQKKVTKRVPNKYVPNYNEPLILRVLPSYQNHYFSKEEQQKFFNSDYEITLQSDRMGAKLKGESIRPNKGGIISEGIAFGSIQVPADGQPVLLLKERQTIGGYPKIGTVLAIDCFRFSQLAVGDKVRFEKINLESARKKTLDFYSIFKRDL</sequence>
<organism evidence="5">
    <name type="scientific">uncultured Sulfurovum sp</name>
    <dbReference type="NCBI Taxonomy" id="269237"/>
    <lineage>
        <taxon>Bacteria</taxon>
        <taxon>Pseudomonadati</taxon>
        <taxon>Campylobacterota</taxon>
        <taxon>Epsilonproteobacteria</taxon>
        <taxon>Campylobacterales</taxon>
        <taxon>Sulfurovaceae</taxon>
        <taxon>Sulfurovum</taxon>
        <taxon>environmental samples</taxon>
    </lineage>
</organism>
<dbReference type="SUPFAM" id="SSF50891">
    <property type="entry name" value="Cyclophilin-like"/>
    <property type="match status" value="1"/>
</dbReference>
<keyword evidence="2 5" id="KW-0378">Hydrolase</keyword>
<dbReference type="Pfam" id="PF02626">
    <property type="entry name" value="CT_A_B"/>
    <property type="match status" value="1"/>
</dbReference>
<dbReference type="InterPro" id="IPR052708">
    <property type="entry name" value="PxpC"/>
</dbReference>
<dbReference type="PANTHER" id="PTHR43309:SF5">
    <property type="entry name" value="5-OXOPROLINASE SUBUNIT C"/>
    <property type="match status" value="1"/>
</dbReference>
<evidence type="ECO:0000256" key="1">
    <source>
        <dbReference type="ARBA" id="ARBA00022741"/>
    </source>
</evidence>
<evidence type="ECO:0000259" key="4">
    <source>
        <dbReference type="SMART" id="SM00797"/>
    </source>
</evidence>
<dbReference type="GO" id="GO:0004039">
    <property type="term" value="F:allophanate hydrolase activity"/>
    <property type="evidence" value="ECO:0007669"/>
    <property type="project" value="UniProtKB-EC"/>
</dbReference>
<evidence type="ECO:0000256" key="3">
    <source>
        <dbReference type="ARBA" id="ARBA00022840"/>
    </source>
</evidence>
<accession>A0A6S6TJV2</accession>
<dbReference type="InterPro" id="IPR003778">
    <property type="entry name" value="CT_A_B"/>
</dbReference>
<dbReference type="SMART" id="SM00797">
    <property type="entry name" value="AHS2"/>
    <property type="match status" value="1"/>
</dbReference>
<gene>
    <name evidence="5" type="ORF">HELGO_WM47108</name>
</gene>
<feature type="domain" description="Carboxyltransferase" evidence="4">
    <location>
        <begin position="25"/>
        <end position="294"/>
    </location>
</feature>
<dbReference type="EMBL" id="CACVAR010000258">
    <property type="protein sequence ID" value="CAA6815902.1"/>
    <property type="molecule type" value="Genomic_DNA"/>
</dbReference>
<evidence type="ECO:0000256" key="2">
    <source>
        <dbReference type="ARBA" id="ARBA00022801"/>
    </source>
</evidence>
<dbReference type="EC" id="3.5.1.54" evidence="5"/>
<reference evidence="5" key="1">
    <citation type="submission" date="2020-01" db="EMBL/GenBank/DDBJ databases">
        <authorList>
            <person name="Meier V. D."/>
            <person name="Meier V D."/>
        </authorList>
    </citation>
    <scope>NUCLEOTIDE SEQUENCE</scope>
    <source>
        <strain evidence="5">HLG_WM_MAG_03</strain>
    </source>
</reference>
<name>A0A6S6TJV2_9BACT</name>
<dbReference type="AlphaFoldDB" id="A0A6S6TJV2"/>
<dbReference type="Gene3D" id="2.40.100.10">
    <property type="entry name" value="Cyclophilin-like"/>
    <property type="match status" value="1"/>
</dbReference>
<dbReference type="InterPro" id="IPR029000">
    <property type="entry name" value="Cyclophilin-like_dom_sf"/>
</dbReference>
<keyword evidence="3" id="KW-0067">ATP-binding</keyword>
<evidence type="ECO:0000313" key="5">
    <source>
        <dbReference type="EMBL" id="CAA6815902.1"/>
    </source>
</evidence>
<proteinExistence type="predicted"/>
<dbReference type="PANTHER" id="PTHR43309">
    <property type="entry name" value="5-OXOPROLINASE SUBUNIT C"/>
    <property type="match status" value="1"/>
</dbReference>